<dbReference type="PANTHER" id="PTHR46438:SF12">
    <property type="entry name" value="ALPHA_BETA-HYDROLASES SUPERFAMILY PROTEIN"/>
    <property type="match status" value="1"/>
</dbReference>
<sequence length="115" mass="12523">MREYVSSASSPGLHPAVLDRLVDPWLDEAGQPAFYRQIAQADQRFTDELEDHLGAIGIPVLVCWGEDDAWIPVGKGHELATRIPSARLRVLPGAGHLVQEDTPAELTAALLDFLA</sequence>
<keyword evidence="2" id="KW-0378">Hydrolase</keyword>
<organism evidence="2 3">
    <name type="scientific">Nonomuraea mangrovi</name>
    <dbReference type="NCBI Taxonomy" id="2316207"/>
    <lineage>
        <taxon>Bacteria</taxon>
        <taxon>Bacillati</taxon>
        <taxon>Actinomycetota</taxon>
        <taxon>Actinomycetes</taxon>
        <taxon>Streptosporangiales</taxon>
        <taxon>Streptosporangiaceae</taxon>
        <taxon>Nonomuraea</taxon>
    </lineage>
</organism>
<dbReference type="InterPro" id="IPR000073">
    <property type="entry name" value="AB_hydrolase_1"/>
</dbReference>
<reference evidence="3" key="1">
    <citation type="journal article" date="2019" name="Int. J. Syst. Evol. Microbiol.">
        <title>The Global Catalogue of Microorganisms (GCM) 10K type strain sequencing project: providing services to taxonomists for standard genome sequencing and annotation.</title>
        <authorList>
            <consortium name="The Broad Institute Genomics Platform"/>
            <consortium name="The Broad Institute Genome Sequencing Center for Infectious Disease"/>
            <person name="Wu L."/>
            <person name="Ma J."/>
        </authorList>
    </citation>
    <scope>NUCLEOTIDE SEQUENCE [LARGE SCALE GENOMIC DNA]</scope>
    <source>
        <strain evidence="3">ICMP 6774ER</strain>
    </source>
</reference>
<dbReference type="Proteomes" id="UP001597368">
    <property type="component" value="Unassembled WGS sequence"/>
</dbReference>
<evidence type="ECO:0000313" key="2">
    <source>
        <dbReference type="EMBL" id="MFD1933166.1"/>
    </source>
</evidence>
<dbReference type="EMBL" id="JBHUFV010000024">
    <property type="protein sequence ID" value="MFD1933166.1"/>
    <property type="molecule type" value="Genomic_DNA"/>
</dbReference>
<comment type="caution">
    <text evidence="2">The sequence shown here is derived from an EMBL/GenBank/DDBJ whole genome shotgun (WGS) entry which is preliminary data.</text>
</comment>
<dbReference type="SUPFAM" id="SSF53474">
    <property type="entry name" value="alpha/beta-Hydrolases"/>
    <property type="match status" value="1"/>
</dbReference>
<dbReference type="InterPro" id="IPR029058">
    <property type="entry name" value="AB_hydrolase_fold"/>
</dbReference>
<name>A0ABW4SUG5_9ACTN</name>
<dbReference type="GO" id="GO:0016787">
    <property type="term" value="F:hydrolase activity"/>
    <property type="evidence" value="ECO:0007669"/>
    <property type="project" value="UniProtKB-KW"/>
</dbReference>
<keyword evidence="3" id="KW-1185">Reference proteome</keyword>
<evidence type="ECO:0000313" key="3">
    <source>
        <dbReference type="Proteomes" id="UP001597368"/>
    </source>
</evidence>
<protein>
    <submittedName>
        <fullName evidence="2">Alpha/beta fold hydrolase</fullName>
    </submittedName>
</protein>
<dbReference type="Gene3D" id="3.40.50.1820">
    <property type="entry name" value="alpha/beta hydrolase"/>
    <property type="match status" value="1"/>
</dbReference>
<accession>A0ABW4SUG5</accession>
<dbReference type="RefSeq" id="WP_379573211.1">
    <property type="nucleotide sequence ID" value="NZ_JBHUFV010000024.1"/>
</dbReference>
<dbReference type="Pfam" id="PF12697">
    <property type="entry name" value="Abhydrolase_6"/>
    <property type="match status" value="1"/>
</dbReference>
<proteinExistence type="predicted"/>
<feature type="domain" description="AB hydrolase-1" evidence="1">
    <location>
        <begin position="15"/>
        <end position="108"/>
    </location>
</feature>
<gene>
    <name evidence="2" type="ORF">ACFSKW_16955</name>
</gene>
<evidence type="ECO:0000259" key="1">
    <source>
        <dbReference type="Pfam" id="PF12697"/>
    </source>
</evidence>
<dbReference type="PANTHER" id="PTHR46438">
    <property type="entry name" value="ALPHA/BETA-HYDROLASES SUPERFAMILY PROTEIN"/>
    <property type="match status" value="1"/>
</dbReference>